<dbReference type="PANTHER" id="PTHR10492:SF57">
    <property type="entry name" value="ATP-DEPENDENT DNA HELICASE"/>
    <property type="match status" value="1"/>
</dbReference>
<accession>A0A0B1SWQ5</accession>
<dbReference type="Proteomes" id="UP000053660">
    <property type="component" value="Unassembled WGS sequence"/>
</dbReference>
<reference evidence="2 3" key="1">
    <citation type="submission" date="2014-03" db="EMBL/GenBank/DDBJ databases">
        <title>Draft genome of the hookworm Oesophagostomum dentatum.</title>
        <authorList>
            <person name="Mitreva M."/>
        </authorList>
    </citation>
    <scope>NUCLEOTIDE SEQUENCE [LARGE SCALE GENOMIC DNA]</scope>
    <source>
        <strain evidence="2 3">OD-Hann</strain>
    </source>
</reference>
<dbReference type="OrthoDB" id="5869860at2759"/>
<dbReference type="EMBL" id="KN557420">
    <property type="protein sequence ID" value="KHJ87600.1"/>
    <property type="molecule type" value="Genomic_DNA"/>
</dbReference>
<dbReference type="InterPro" id="IPR027417">
    <property type="entry name" value="P-loop_NTPase"/>
</dbReference>
<keyword evidence="3" id="KW-1185">Reference proteome</keyword>
<feature type="domain" description="DNA helicase Pif1-like 2B" evidence="1">
    <location>
        <begin position="108"/>
        <end position="153"/>
    </location>
</feature>
<proteinExistence type="predicted"/>
<sequence>MRTAESGSSWCDFLMSVGNGEAEQDEEGRIQLPAEVISDGNLIDEIFGDRITDPDCFSDRAILAPRNLDVNQISEEALNKLPGIVHEYRSVDEIADEGNVEAETYPTEFLNSLSPAGLPPHILRLKDGAVIMLLRNLDVKRGLYNGTRLIATYFGRFLLGCSFASSERKGEFVLIPRIDN</sequence>
<evidence type="ECO:0000313" key="2">
    <source>
        <dbReference type="EMBL" id="KHJ87600.1"/>
    </source>
</evidence>
<protein>
    <recommendedName>
        <fullName evidence="1">DNA helicase Pif1-like 2B domain-containing protein</fullName>
    </recommendedName>
</protein>
<gene>
    <name evidence="2" type="ORF">OESDEN_12625</name>
</gene>
<evidence type="ECO:0000313" key="3">
    <source>
        <dbReference type="Proteomes" id="UP000053660"/>
    </source>
</evidence>
<dbReference type="InterPro" id="IPR049163">
    <property type="entry name" value="Pif1-like_2B_dom"/>
</dbReference>
<dbReference type="AlphaFoldDB" id="A0A0B1SWQ5"/>
<dbReference type="SUPFAM" id="SSF52540">
    <property type="entry name" value="P-loop containing nucleoside triphosphate hydrolases"/>
    <property type="match status" value="1"/>
</dbReference>
<dbReference type="Pfam" id="PF21530">
    <property type="entry name" value="Pif1_2B_dom"/>
    <property type="match status" value="1"/>
</dbReference>
<dbReference type="PANTHER" id="PTHR10492">
    <property type="match status" value="1"/>
</dbReference>
<name>A0A0B1SWQ5_OESDE</name>
<organism evidence="2 3">
    <name type="scientific">Oesophagostomum dentatum</name>
    <name type="common">Nodular worm</name>
    <dbReference type="NCBI Taxonomy" id="61180"/>
    <lineage>
        <taxon>Eukaryota</taxon>
        <taxon>Metazoa</taxon>
        <taxon>Ecdysozoa</taxon>
        <taxon>Nematoda</taxon>
        <taxon>Chromadorea</taxon>
        <taxon>Rhabditida</taxon>
        <taxon>Rhabditina</taxon>
        <taxon>Rhabditomorpha</taxon>
        <taxon>Strongyloidea</taxon>
        <taxon>Strongylidae</taxon>
        <taxon>Oesophagostomum</taxon>
    </lineage>
</organism>
<evidence type="ECO:0000259" key="1">
    <source>
        <dbReference type="Pfam" id="PF21530"/>
    </source>
</evidence>